<sequence length="57" mass="6057">MDFKGLAKLIKQTKTETTLATTCPIDGFPLEAGKGGMRCPFCGWPNKGKIRVGGTNA</sequence>
<proteinExistence type="predicted"/>
<protein>
    <submittedName>
        <fullName evidence="1">Uncharacterized protein</fullName>
    </submittedName>
</protein>
<dbReference type="EMBL" id="LAZR01005010">
    <property type="protein sequence ID" value="KKN03668.1"/>
    <property type="molecule type" value="Genomic_DNA"/>
</dbReference>
<accession>A0A0F9QEJ5</accession>
<dbReference type="AlphaFoldDB" id="A0A0F9QEJ5"/>
<organism evidence="1">
    <name type="scientific">marine sediment metagenome</name>
    <dbReference type="NCBI Taxonomy" id="412755"/>
    <lineage>
        <taxon>unclassified sequences</taxon>
        <taxon>metagenomes</taxon>
        <taxon>ecological metagenomes</taxon>
    </lineage>
</organism>
<gene>
    <name evidence="1" type="ORF">LCGC14_1105310</name>
</gene>
<evidence type="ECO:0000313" key="1">
    <source>
        <dbReference type="EMBL" id="KKN03668.1"/>
    </source>
</evidence>
<comment type="caution">
    <text evidence="1">The sequence shown here is derived from an EMBL/GenBank/DDBJ whole genome shotgun (WGS) entry which is preliminary data.</text>
</comment>
<name>A0A0F9QEJ5_9ZZZZ</name>
<reference evidence="1" key="1">
    <citation type="journal article" date="2015" name="Nature">
        <title>Complex archaea that bridge the gap between prokaryotes and eukaryotes.</title>
        <authorList>
            <person name="Spang A."/>
            <person name="Saw J.H."/>
            <person name="Jorgensen S.L."/>
            <person name="Zaremba-Niedzwiedzka K."/>
            <person name="Martijn J."/>
            <person name="Lind A.E."/>
            <person name="van Eijk R."/>
            <person name="Schleper C."/>
            <person name="Guy L."/>
            <person name="Ettema T.J."/>
        </authorList>
    </citation>
    <scope>NUCLEOTIDE SEQUENCE</scope>
</reference>